<gene>
    <name evidence="2" type="ORF">BASA50_004369</name>
</gene>
<dbReference type="InterPro" id="IPR005151">
    <property type="entry name" value="Tail-specific_protease"/>
</dbReference>
<proteinExistence type="predicted"/>
<reference evidence="2 3" key="1">
    <citation type="submission" date="2021-02" db="EMBL/GenBank/DDBJ databases">
        <title>Variation within the Batrachochytrium salamandrivorans European outbreak.</title>
        <authorList>
            <person name="Kelly M."/>
            <person name="Pasmans F."/>
            <person name="Shea T.P."/>
            <person name="Munoz J.F."/>
            <person name="Carranza S."/>
            <person name="Cuomo C.A."/>
            <person name="Martel A."/>
        </authorList>
    </citation>
    <scope>NUCLEOTIDE SEQUENCE [LARGE SCALE GENOMIC DNA]</scope>
    <source>
        <strain evidence="2 3">AMFP18/2</strain>
    </source>
</reference>
<evidence type="ECO:0000313" key="2">
    <source>
        <dbReference type="EMBL" id="KAH6597452.1"/>
    </source>
</evidence>
<dbReference type="SUPFAM" id="SSF52096">
    <property type="entry name" value="ClpP/crotonase"/>
    <property type="match status" value="1"/>
</dbReference>
<dbReference type="EMBL" id="JAFCIX010000143">
    <property type="protein sequence ID" value="KAH6597452.1"/>
    <property type="molecule type" value="Genomic_DNA"/>
</dbReference>
<keyword evidence="3" id="KW-1185">Reference proteome</keyword>
<dbReference type="Gene3D" id="3.90.226.10">
    <property type="entry name" value="2-enoyl-CoA Hydratase, Chain A, domain 1"/>
    <property type="match status" value="1"/>
</dbReference>
<dbReference type="PANTHER" id="PTHR32060:SF22">
    <property type="entry name" value="CARBOXYL-TERMINAL-PROCESSING PEPTIDASE 3, CHLOROPLASTIC"/>
    <property type="match status" value="1"/>
</dbReference>
<dbReference type="InterPro" id="IPR029045">
    <property type="entry name" value="ClpP/crotonase-like_dom_sf"/>
</dbReference>
<dbReference type="PANTHER" id="PTHR32060">
    <property type="entry name" value="TAIL-SPECIFIC PROTEASE"/>
    <property type="match status" value="1"/>
</dbReference>
<sequence length="368" mass="39616">MGVFNDARCYSSCEVFSGSIQGHGAGTIFGEDKRTGGGGATVLKLDPILILGFTKTVRTGRHNGQDIEDVGIEPDIVVRPQWSDLQPDSPTNTQYDRIAASLARIGQENGQSKLNFVCEPFSIEKPINGFSLEVEAAGIDEFTVFQADGKTIIAKQRSRAITKQKFSIPVSTVGNALGNSHITIVGKTAGKQVLKTNRNVRTISTNDNYMKISNREFIFEGISDSVGLYQSSTTASGDGWNNLKGPWMIGNGIKYASNGRSSIEAFFIAPIDTEVNIGLDIALDTETDCDFLYLSVKSRGGVEDFLLRSKNRDGTKTFNGISGMEGIVKGAVSFTTKSKKFSVSLKFTSDEATTFTGATIKSFTVSAA</sequence>
<evidence type="ECO:0000313" key="3">
    <source>
        <dbReference type="Proteomes" id="UP001648503"/>
    </source>
</evidence>
<name>A0ABQ8FFI6_9FUNG</name>
<comment type="caution">
    <text evidence="2">The sequence shown here is derived from an EMBL/GenBank/DDBJ whole genome shotgun (WGS) entry which is preliminary data.</text>
</comment>
<protein>
    <recommendedName>
        <fullName evidence="1">Tail specific protease domain-containing protein</fullName>
    </recommendedName>
</protein>
<accession>A0ABQ8FFI6</accession>
<dbReference type="Proteomes" id="UP001648503">
    <property type="component" value="Unassembled WGS sequence"/>
</dbReference>
<dbReference type="Pfam" id="PF03572">
    <property type="entry name" value="Peptidase_S41"/>
    <property type="match status" value="1"/>
</dbReference>
<organism evidence="2 3">
    <name type="scientific">Batrachochytrium salamandrivorans</name>
    <dbReference type="NCBI Taxonomy" id="1357716"/>
    <lineage>
        <taxon>Eukaryota</taxon>
        <taxon>Fungi</taxon>
        <taxon>Fungi incertae sedis</taxon>
        <taxon>Chytridiomycota</taxon>
        <taxon>Chytridiomycota incertae sedis</taxon>
        <taxon>Chytridiomycetes</taxon>
        <taxon>Rhizophydiales</taxon>
        <taxon>Rhizophydiales incertae sedis</taxon>
        <taxon>Batrachochytrium</taxon>
    </lineage>
</organism>
<feature type="domain" description="Tail specific protease" evidence="1">
    <location>
        <begin position="6"/>
        <end position="78"/>
    </location>
</feature>
<evidence type="ECO:0000259" key="1">
    <source>
        <dbReference type="Pfam" id="PF03572"/>
    </source>
</evidence>